<protein>
    <recommendedName>
        <fullName evidence="3">Ferredoxin</fullName>
    </recommendedName>
</protein>
<dbReference type="Gene3D" id="3.30.70.20">
    <property type="match status" value="1"/>
</dbReference>
<proteinExistence type="predicted"/>
<dbReference type="AlphaFoldDB" id="A0A498QL17"/>
<name>A0A498QL17_9MYCO</name>
<keyword evidence="2" id="KW-1185">Reference proteome</keyword>
<evidence type="ECO:0000313" key="2">
    <source>
        <dbReference type="Proteomes" id="UP000267289"/>
    </source>
</evidence>
<dbReference type="Proteomes" id="UP000267289">
    <property type="component" value="Unassembled WGS sequence"/>
</dbReference>
<sequence length="43" mass="4558">MGMKVSVDSARCQGHGMCEEVAGDFFTLDESGYCSIGNAKGLR</sequence>
<gene>
    <name evidence="1" type="ORF">LAUMK13_05570</name>
</gene>
<evidence type="ECO:0000313" key="1">
    <source>
        <dbReference type="EMBL" id="VBA45985.1"/>
    </source>
</evidence>
<evidence type="ECO:0008006" key="3">
    <source>
        <dbReference type="Google" id="ProtNLM"/>
    </source>
</evidence>
<reference evidence="1 2" key="1">
    <citation type="submission" date="2018-09" db="EMBL/GenBank/DDBJ databases">
        <authorList>
            <person name="Tagini F."/>
        </authorList>
    </citation>
    <scope>NUCLEOTIDE SEQUENCE [LARGE SCALE GENOMIC DNA]</scope>
    <source>
        <strain evidence="1 2">MK13</strain>
    </source>
</reference>
<dbReference type="Pfam" id="PF13459">
    <property type="entry name" value="Fer4_15"/>
    <property type="match status" value="1"/>
</dbReference>
<dbReference type="EMBL" id="UPHQ01000311">
    <property type="protein sequence ID" value="VBA45985.1"/>
    <property type="molecule type" value="Genomic_DNA"/>
</dbReference>
<organism evidence="1 2">
    <name type="scientific">Mycobacterium innocens</name>
    <dbReference type="NCBI Taxonomy" id="2341083"/>
    <lineage>
        <taxon>Bacteria</taxon>
        <taxon>Bacillati</taxon>
        <taxon>Actinomycetota</taxon>
        <taxon>Actinomycetes</taxon>
        <taxon>Mycobacteriales</taxon>
        <taxon>Mycobacteriaceae</taxon>
        <taxon>Mycobacterium</taxon>
    </lineage>
</organism>
<dbReference type="SUPFAM" id="SSF54862">
    <property type="entry name" value="4Fe-4S ferredoxins"/>
    <property type="match status" value="1"/>
</dbReference>
<accession>A0A498QL17</accession>